<keyword evidence="1" id="KW-0812">Transmembrane</keyword>
<gene>
    <name evidence="3" type="ORF">BN13_610028</name>
</gene>
<dbReference type="Proteomes" id="UP000035720">
    <property type="component" value="Unassembled WGS sequence"/>
</dbReference>
<sequence>MAGTNEESASRTFRARQWRRAAILVTLPGLVLGTGSIAAAFGVGLFDHSDKPACTPERVPAPARSSFQLAVANAGETSGEATSVGRELTKRGFAVANVGNAPEGVYIKRAAMVYHGPEGLDQALLVASQIPGSRVYNDGRAGTSVEAVLGYGFKGLVKIPPAPPPLTSEITVNVYNTTWREGLASTSAEDLRARGFAIGTTGNDPVKAFLPNDIAVIRFGSEGLDAAKVLQGHVPGARMQQDDRTSKDVDLVLGNGYAALAPLSKVPVPPERPPLMPEMVARPCTDR</sequence>
<keyword evidence="1" id="KW-1133">Transmembrane helix</keyword>
<accession>A0A077MFY6</accession>
<keyword evidence="4" id="KW-1185">Reference proteome</keyword>
<comment type="caution">
    <text evidence="3">The sequence shown here is derived from an EMBL/GenBank/DDBJ whole genome shotgun (WGS) entry which is preliminary data.</text>
</comment>
<feature type="domain" description="LytR/CpsA/Psr regulator C-terminal" evidence="2">
    <location>
        <begin position="169"/>
        <end position="257"/>
    </location>
</feature>
<dbReference type="Pfam" id="PF13399">
    <property type="entry name" value="LytR_C"/>
    <property type="match status" value="2"/>
</dbReference>
<dbReference type="EMBL" id="CAJC01000174">
    <property type="protein sequence ID" value="CCI54197.1"/>
    <property type="molecule type" value="Genomic_DNA"/>
</dbReference>
<feature type="transmembrane region" description="Helical" evidence="1">
    <location>
        <begin position="21"/>
        <end position="46"/>
    </location>
</feature>
<proteinExistence type="predicted"/>
<evidence type="ECO:0000256" key="1">
    <source>
        <dbReference type="SAM" id="Phobius"/>
    </source>
</evidence>
<feature type="domain" description="LytR/CpsA/Psr regulator C-terminal" evidence="2">
    <location>
        <begin position="68"/>
        <end position="153"/>
    </location>
</feature>
<keyword evidence="1" id="KW-0472">Membrane</keyword>
<dbReference type="AlphaFoldDB" id="A0A077MFY6"/>
<evidence type="ECO:0000259" key="2">
    <source>
        <dbReference type="Pfam" id="PF13399"/>
    </source>
</evidence>
<protein>
    <recommendedName>
        <fullName evidence="2">LytR/CpsA/Psr regulator C-terminal domain-containing protein</fullName>
    </recommendedName>
</protein>
<dbReference type="STRING" id="1193518.BN13_610028"/>
<evidence type="ECO:0000313" key="3">
    <source>
        <dbReference type="EMBL" id="CCI54197.1"/>
    </source>
</evidence>
<reference evidence="3 4" key="1">
    <citation type="journal article" date="2013" name="ISME J.">
        <title>A metabolic model for members of the genus Tetrasphaera involved in enhanced biological phosphorus removal.</title>
        <authorList>
            <person name="Kristiansen R."/>
            <person name="Nguyen H.T.T."/>
            <person name="Saunders A.M."/>
            <person name="Nielsen J.L."/>
            <person name="Wimmer R."/>
            <person name="Le V.Q."/>
            <person name="McIlroy S.J."/>
            <person name="Petrovski S."/>
            <person name="Seviour R.J."/>
            <person name="Calteau A."/>
            <person name="Nielsen K.L."/>
            <person name="Nielsen P.H."/>
        </authorList>
    </citation>
    <scope>NUCLEOTIDE SEQUENCE [LARGE SCALE GENOMIC DNA]</scope>
    <source>
        <strain evidence="3 4">Ben 74</strain>
    </source>
</reference>
<name>A0A077MFY6_9MICO</name>
<organism evidence="3 4">
    <name type="scientific">Nostocoides jenkinsii Ben 74</name>
    <dbReference type="NCBI Taxonomy" id="1193518"/>
    <lineage>
        <taxon>Bacteria</taxon>
        <taxon>Bacillati</taxon>
        <taxon>Actinomycetota</taxon>
        <taxon>Actinomycetes</taxon>
        <taxon>Micrococcales</taxon>
        <taxon>Intrasporangiaceae</taxon>
        <taxon>Nostocoides</taxon>
    </lineage>
</organism>
<dbReference type="Gene3D" id="3.30.70.2390">
    <property type="match status" value="2"/>
</dbReference>
<dbReference type="InterPro" id="IPR027381">
    <property type="entry name" value="LytR/CpsA/Psr_C"/>
</dbReference>
<evidence type="ECO:0000313" key="4">
    <source>
        <dbReference type="Proteomes" id="UP000035720"/>
    </source>
</evidence>